<reference evidence="5 6" key="1">
    <citation type="submission" date="2021-03" db="EMBL/GenBank/DDBJ databases">
        <title>Complete Genome Sequences of Two Lysobacter Strains Isolated from Sea Water (Lysobacter caseinilyticus) and Soil (Lysobacter helvus) in South Korea.</title>
        <authorList>
            <person name="Watanabe Y."/>
            <person name="Arakawa K."/>
        </authorList>
    </citation>
    <scope>NUCLEOTIDE SEQUENCE [LARGE SCALE GENOMIC DNA]</scope>
    <source>
        <strain evidence="5 6">D10</strain>
    </source>
</reference>
<feature type="chain" id="PRO_5046411216" evidence="3">
    <location>
        <begin position="28"/>
        <end position="356"/>
    </location>
</feature>
<feature type="signal peptide" evidence="3">
    <location>
        <begin position="1"/>
        <end position="27"/>
    </location>
</feature>
<feature type="domain" description="AB hydrolase-1" evidence="4">
    <location>
        <begin position="59"/>
        <end position="176"/>
    </location>
</feature>
<dbReference type="EMBL" id="AP024546">
    <property type="protein sequence ID" value="BCT96319.1"/>
    <property type="molecule type" value="Genomic_DNA"/>
</dbReference>
<dbReference type="Proteomes" id="UP000680514">
    <property type="component" value="Chromosome"/>
</dbReference>
<dbReference type="InterPro" id="IPR050266">
    <property type="entry name" value="AB_hydrolase_sf"/>
</dbReference>
<organism evidence="5 6">
    <name type="scientific">Lysobacter helvus</name>
    <dbReference type="NCBI Taxonomy" id="2675059"/>
    <lineage>
        <taxon>Bacteria</taxon>
        <taxon>Pseudomonadati</taxon>
        <taxon>Pseudomonadota</taxon>
        <taxon>Gammaproteobacteria</taxon>
        <taxon>Lysobacterales</taxon>
        <taxon>Lysobacteraceae</taxon>
        <taxon>Lysobacter</taxon>
    </lineage>
</organism>
<keyword evidence="6" id="KW-1185">Reference proteome</keyword>
<dbReference type="SUPFAM" id="SSF53474">
    <property type="entry name" value="alpha/beta-Hydrolases"/>
    <property type="match status" value="1"/>
</dbReference>
<name>A0ABM7QF95_9GAMM</name>
<dbReference type="Gene3D" id="3.40.50.1820">
    <property type="entry name" value="alpha/beta hydrolase"/>
    <property type="match status" value="1"/>
</dbReference>
<dbReference type="RefSeq" id="WP_213498430.1">
    <property type="nucleotide sequence ID" value="NZ_AP024546.1"/>
</dbReference>
<comment type="similarity">
    <text evidence="1">Belongs to the peptidase S33 family.</text>
</comment>
<proteinExistence type="inferred from homology"/>
<evidence type="ECO:0000256" key="2">
    <source>
        <dbReference type="ARBA" id="ARBA00022801"/>
    </source>
</evidence>
<keyword evidence="3" id="KW-0732">Signal</keyword>
<gene>
    <name evidence="5" type="ORF">LYSHEL_21900</name>
</gene>
<dbReference type="InterPro" id="IPR000073">
    <property type="entry name" value="AB_hydrolase_1"/>
</dbReference>
<dbReference type="InterPro" id="IPR002410">
    <property type="entry name" value="Peptidase_S33"/>
</dbReference>
<protein>
    <submittedName>
        <fullName evidence="5">Alpha/beta hydrolase</fullName>
    </submittedName>
</protein>
<evidence type="ECO:0000313" key="6">
    <source>
        <dbReference type="Proteomes" id="UP000680514"/>
    </source>
</evidence>
<dbReference type="GO" id="GO:0016787">
    <property type="term" value="F:hydrolase activity"/>
    <property type="evidence" value="ECO:0007669"/>
    <property type="project" value="UniProtKB-KW"/>
</dbReference>
<evidence type="ECO:0000256" key="3">
    <source>
        <dbReference type="SAM" id="SignalP"/>
    </source>
</evidence>
<dbReference type="PANTHER" id="PTHR43798:SF33">
    <property type="entry name" value="HYDROLASE, PUTATIVE (AFU_ORTHOLOGUE AFUA_2G14860)-RELATED"/>
    <property type="match status" value="1"/>
</dbReference>
<dbReference type="InterPro" id="IPR029058">
    <property type="entry name" value="AB_hydrolase_fold"/>
</dbReference>
<sequence>MRWLHRVRLVAGCVALAMLFAVAPASARFLPNVPSEFEASLVIGGIRQHVLVRGPANAPLLVIVHGGPGVNENPLYRQYVPQLESAYQVVYWEQRGTGRSLPPGMPRQTLDIPQFVSDLGELVSLLTRKYKQDKVVLLAHSWGTIPAALYVREHPERIAAYVAIGPMVDVPASEREGWQWARDSAVAAGDAKALKALDRIGPPPHDVDAMLVSRKWVERFGGAFHQPMRTRTLLFTAMKDNKIGIPDLVLFGRGNHVSLDALWPGIRDFRLPVQGPWDMPVAFLLGDHDHVTSTAVARTYFDAMDAPCKRWVAFPGSAHNPPYEEPESFARFMLEQLPGWTRDCTASQAGAPQETR</sequence>
<evidence type="ECO:0000313" key="5">
    <source>
        <dbReference type="EMBL" id="BCT96319.1"/>
    </source>
</evidence>
<dbReference type="Pfam" id="PF00561">
    <property type="entry name" value="Abhydrolase_1"/>
    <property type="match status" value="1"/>
</dbReference>
<keyword evidence="2 5" id="KW-0378">Hydrolase</keyword>
<evidence type="ECO:0000259" key="4">
    <source>
        <dbReference type="Pfam" id="PF00561"/>
    </source>
</evidence>
<dbReference type="PRINTS" id="PR00793">
    <property type="entry name" value="PROAMNOPTASE"/>
</dbReference>
<accession>A0ABM7QF95</accession>
<evidence type="ECO:0000256" key="1">
    <source>
        <dbReference type="ARBA" id="ARBA00010088"/>
    </source>
</evidence>
<dbReference type="PANTHER" id="PTHR43798">
    <property type="entry name" value="MONOACYLGLYCEROL LIPASE"/>
    <property type="match status" value="1"/>
</dbReference>